<dbReference type="Pfam" id="PF26055">
    <property type="entry name" value="Mtase_EDM2"/>
    <property type="match status" value="1"/>
</dbReference>
<dbReference type="Proteomes" id="UP000631114">
    <property type="component" value="Unassembled WGS sequence"/>
</dbReference>
<dbReference type="AlphaFoldDB" id="A0A835M4K6"/>
<gene>
    <name evidence="2" type="ORF">IFM89_022791</name>
</gene>
<dbReference type="EMBL" id="JADFTS010000004">
    <property type="protein sequence ID" value="KAF9610511.1"/>
    <property type="molecule type" value="Genomic_DNA"/>
</dbReference>
<name>A0A835M4K6_9MAGN</name>
<feature type="domain" description="DM2" evidence="1">
    <location>
        <begin position="2"/>
        <end position="117"/>
    </location>
</feature>
<proteinExistence type="predicted"/>
<accession>A0A835M4K6</accession>
<evidence type="ECO:0000259" key="1">
    <source>
        <dbReference type="Pfam" id="PF26055"/>
    </source>
</evidence>
<reference evidence="2 3" key="1">
    <citation type="submission" date="2020-10" db="EMBL/GenBank/DDBJ databases">
        <title>The Coptis chinensis genome and diversification of protoberbering-type alkaloids.</title>
        <authorList>
            <person name="Wang B."/>
            <person name="Shu S."/>
            <person name="Song C."/>
            <person name="Liu Y."/>
        </authorList>
    </citation>
    <scope>NUCLEOTIDE SEQUENCE [LARGE SCALE GENOMIC DNA]</scope>
    <source>
        <strain evidence="2">HL-2020</strain>
        <tissue evidence="2">Leaf</tissue>
    </source>
</reference>
<sequence length="204" mass="23035">MKKSWLSFCQKLDTGSRLIMGIKFPSEPKGVSVNQFIREVLNFKPKLLILICPKDMERDRLNGNESAYGLVWEDSEILSSESHLKETSCSSQQRKLEPPLLSLYSRLDWTKTYNTTALKLGHLSNGQNDFDIGTGHIGEKVSREPTDSNCFTDITNQINSIPEETSEEDRLTAQFDPNARAWTSMLFAPAPFTLKNGSVGWLDD</sequence>
<evidence type="ECO:0000313" key="2">
    <source>
        <dbReference type="EMBL" id="KAF9610511.1"/>
    </source>
</evidence>
<dbReference type="PANTHER" id="PTHR46235">
    <property type="entry name" value="PHD FINGER-CONTAINING PROTEIN DDB_G0268158"/>
    <property type="match status" value="1"/>
</dbReference>
<keyword evidence="3" id="KW-1185">Reference proteome</keyword>
<organism evidence="2 3">
    <name type="scientific">Coptis chinensis</name>
    <dbReference type="NCBI Taxonomy" id="261450"/>
    <lineage>
        <taxon>Eukaryota</taxon>
        <taxon>Viridiplantae</taxon>
        <taxon>Streptophyta</taxon>
        <taxon>Embryophyta</taxon>
        <taxon>Tracheophyta</taxon>
        <taxon>Spermatophyta</taxon>
        <taxon>Magnoliopsida</taxon>
        <taxon>Ranunculales</taxon>
        <taxon>Ranunculaceae</taxon>
        <taxon>Coptidoideae</taxon>
        <taxon>Coptis</taxon>
    </lineage>
</organism>
<dbReference type="PANTHER" id="PTHR46235:SF13">
    <property type="entry name" value="EDM2-LIKE PROTEIN1"/>
    <property type="match status" value="1"/>
</dbReference>
<dbReference type="InterPro" id="IPR058939">
    <property type="entry name" value="Mtase_EDM2"/>
</dbReference>
<protein>
    <recommendedName>
        <fullName evidence="1">DM2 domain-containing protein</fullName>
    </recommendedName>
</protein>
<evidence type="ECO:0000313" key="3">
    <source>
        <dbReference type="Proteomes" id="UP000631114"/>
    </source>
</evidence>
<comment type="caution">
    <text evidence="2">The sequence shown here is derived from an EMBL/GenBank/DDBJ whole genome shotgun (WGS) entry which is preliminary data.</text>
</comment>